<name>A0AAP8GV69_BACMY</name>
<evidence type="ECO:0000313" key="2">
    <source>
        <dbReference type="Proteomes" id="UP000236165"/>
    </source>
</evidence>
<proteinExistence type="predicted"/>
<evidence type="ECO:0000313" key="1">
    <source>
        <dbReference type="EMBL" id="PJN69038.1"/>
    </source>
</evidence>
<dbReference type="RefSeq" id="WP_103458563.1">
    <property type="nucleotide sequence ID" value="NZ_MKZP01000046.1"/>
</dbReference>
<gene>
    <name evidence="1" type="ORF">BACWE_40910</name>
</gene>
<organism evidence="1 2">
    <name type="scientific">Bacillus mycoides</name>
    <dbReference type="NCBI Taxonomy" id="1405"/>
    <lineage>
        <taxon>Bacteria</taxon>
        <taxon>Bacillati</taxon>
        <taxon>Bacillota</taxon>
        <taxon>Bacilli</taxon>
        <taxon>Bacillales</taxon>
        <taxon>Bacillaceae</taxon>
        <taxon>Bacillus</taxon>
        <taxon>Bacillus cereus group</taxon>
    </lineage>
</organism>
<reference evidence="1 2" key="1">
    <citation type="submission" date="2016-10" db="EMBL/GenBank/DDBJ databases">
        <title>Genome Sequence of Bacillus weihenstephanensis GM6LP.</title>
        <authorList>
            <person name="Poehlein A."/>
            <person name="Wemheuer F."/>
            <person name="Hollensteiner J."/>
            <person name="Wemheuer B."/>
        </authorList>
    </citation>
    <scope>NUCLEOTIDE SEQUENCE [LARGE SCALE GENOMIC DNA]</scope>
    <source>
        <strain evidence="1 2">GM6LP</strain>
    </source>
</reference>
<comment type="caution">
    <text evidence="1">The sequence shown here is derived from an EMBL/GenBank/DDBJ whole genome shotgun (WGS) entry which is preliminary data.</text>
</comment>
<dbReference type="Proteomes" id="UP000236165">
    <property type="component" value="Unassembled WGS sequence"/>
</dbReference>
<accession>A0AAP8GV69</accession>
<dbReference type="AlphaFoldDB" id="A0AAP8GV69"/>
<sequence length="115" mass="13811">MLLGKYTLYMGKQYKVLNYDKESKNVKLQLDDKINYKIVKRDAVGEIYYIQTNCFYKGYEFQVISEKEDSILIYTPNYEVGAELNMEFIERSVFHKWIKKNEVDRIVEEKTVLDL</sequence>
<protein>
    <submittedName>
        <fullName evidence="1">Uncharacterized protein</fullName>
    </submittedName>
</protein>
<dbReference type="EMBL" id="MKZQ01000048">
    <property type="protein sequence ID" value="PJN69038.1"/>
    <property type="molecule type" value="Genomic_DNA"/>
</dbReference>